<accession>A0A2H3C8G4</accession>
<feature type="non-terminal residue" evidence="2">
    <location>
        <position position="336"/>
    </location>
</feature>
<proteinExistence type="predicted"/>
<keyword evidence="3" id="KW-1185">Reference proteome</keyword>
<evidence type="ECO:0000313" key="3">
    <source>
        <dbReference type="Proteomes" id="UP000217790"/>
    </source>
</evidence>
<dbReference type="Proteomes" id="UP000217790">
    <property type="component" value="Unassembled WGS sequence"/>
</dbReference>
<dbReference type="InParanoid" id="A0A2H3C8G4"/>
<feature type="compositionally biased region" description="Basic residues" evidence="1">
    <location>
        <begin position="155"/>
        <end position="165"/>
    </location>
</feature>
<dbReference type="AlphaFoldDB" id="A0A2H3C8G4"/>
<sequence length="336" mass="36840">MGVHVQNSQVRLPVRVAGGNSALAMMPLYLSLLLSILPRDLNILAQDQDWDFRKICPAASEITLKGRSSITAPLLPSLNTDSPDDGPTSANEDDDSVQLEAPILRQDDVSTPGEQGHRRIECSLDGNGGWAKTEKHANHNFFVKLNVPSHRRTQFCPKTTHRHPANKISGDVGSMRRGRQKGMGLGASADTLTGIATRPTGRSTMPAPGNKIWHQYVQAAAIHGDVYPFTFLNTVRQTSSTSATITDPHTNLLSCLSVKHTETGANQRIFLITTSNHLTPQRTNLLVLGVVHGGDWEGTEVLEGDDWTFYEAQQITFYQECVLTRRVGQGSEESLR</sequence>
<feature type="region of interest" description="Disordered" evidence="1">
    <location>
        <begin position="155"/>
        <end position="187"/>
    </location>
</feature>
<protein>
    <submittedName>
        <fullName evidence="2">Uncharacterized protein</fullName>
    </submittedName>
</protein>
<feature type="region of interest" description="Disordered" evidence="1">
    <location>
        <begin position="73"/>
        <end position="99"/>
    </location>
</feature>
<reference evidence="3" key="1">
    <citation type="journal article" date="2017" name="Nat. Ecol. Evol.">
        <title>Genome expansion and lineage-specific genetic innovations in the forest pathogenic fungi Armillaria.</title>
        <authorList>
            <person name="Sipos G."/>
            <person name="Prasanna A.N."/>
            <person name="Walter M.C."/>
            <person name="O'Connor E."/>
            <person name="Balint B."/>
            <person name="Krizsan K."/>
            <person name="Kiss B."/>
            <person name="Hess J."/>
            <person name="Varga T."/>
            <person name="Slot J."/>
            <person name="Riley R."/>
            <person name="Boka B."/>
            <person name="Rigling D."/>
            <person name="Barry K."/>
            <person name="Lee J."/>
            <person name="Mihaltcheva S."/>
            <person name="LaButti K."/>
            <person name="Lipzen A."/>
            <person name="Waldron R."/>
            <person name="Moloney N.M."/>
            <person name="Sperisen C."/>
            <person name="Kredics L."/>
            <person name="Vagvoelgyi C."/>
            <person name="Patrignani A."/>
            <person name="Fitzpatrick D."/>
            <person name="Nagy I."/>
            <person name="Doyle S."/>
            <person name="Anderson J.B."/>
            <person name="Grigoriev I.V."/>
            <person name="Gueldener U."/>
            <person name="Muensterkoetter M."/>
            <person name="Nagy L.G."/>
        </authorList>
    </citation>
    <scope>NUCLEOTIDE SEQUENCE [LARGE SCALE GENOMIC DNA]</scope>
    <source>
        <strain evidence="3">Ar21-2</strain>
    </source>
</reference>
<name>A0A2H3C8G4_ARMGA</name>
<dbReference type="OrthoDB" id="10625958at2759"/>
<evidence type="ECO:0000313" key="2">
    <source>
        <dbReference type="EMBL" id="PBK79359.1"/>
    </source>
</evidence>
<gene>
    <name evidence="2" type="ORF">ARMGADRAFT_1069466</name>
</gene>
<dbReference type="EMBL" id="KZ293782">
    <property type="protein sequence ID" value="PBK79359.1"/>
    <property type="molecule type" value="Genomic_DNA"/>
</dbReference>
<organism evidence="2 3">
    <name type="scientific">Armillaria gallica</name>
    <name type="common">Bulbous honey fungus</name>
    <name type="synonym">Armillaria bulbosa</name>
    <dbReference type="NCBI Taxonomy" id="47427"/>
    <lineage>
        <taxon>Eukaryota</taxon>
        <taxon>Fungi</taxon>
        <taxon>Dikarya</taxon>
        <taxon>Basidiomycota</taxon>
        <taxon>Agaricomycotina</taxon>
        <taxon>Agaricomycetes</taxon>
        <taxon>Agaricomycetidae</taxon>
        <taxon>Agaricales</taxon>
        <taxon>Marasmiineae</taxon>
        <taxon>Physalacriaceae</taxon>
        <taxon>Armillaria</taxon>
    </lineage>
</organism>
<evidence type="ECO:0000256" key="1">
    <source>
        <dbReference type="SAM" id="MobiDB-lite"/>
    </source>
</evidence>